<feature type="signal peptide" evidence="1">
    <location>
        <begin position="1"/>
        <end position="22"/>
    </location>
</feature>
<dbReference type="PROSITE" id="PS51257">
    <property type="entry name" value="PROKAR_LIPOPROTEIN"/>
    <property type="match status" value="1"/>
</dbReference>
<dbReference type="InterPro" id="IPR050490">
    <property type="entry name" value="Bact_solute-bd_prot1"/>
</dbReference>
<reference evidence="3" key="1">
    <citation type="journal article" date="2019" name="Int. J. Syst. Evol. Microbiol.">
        <title>The Global Catalogue of Microorganisms (GCM) 10K type strain sequencing project: providing services to taxonomists for standard genome sequencing and annotation.</title>
        <authorList>
            <consortium name="The Broad Institute Genomics Platform"/>
            <consortium name="The Broad Institute Genome Sequencing Center for Infectious Disease"/>
            <person name="Wu L."/>
            <person name="Ma J."/>
        </authorList>
    </citation>
    <scope>NUCLEOTIDE SEQUENCE [LARGE SCALE GENOMIC DNA]</scope>
    <source>
        <strain evidence="3">JCM 16949</strain>
    </source>
</reference>
<organism evidence="2 3">
    <name type="scientific">Leifsonella bigeumensis</name>
    <dbReference type="NCBI Taxonomy" id="433643"/>
    <lineage>
        <taxon>Bacteria</taxon>
        <taxon>Bacillati</taxon>
        <taxon>Actinomycetota</taxon>
        <taxon>Actinomycetes</taxon>
        <taxon>Micrococcales</taxon>
        <taxon>Microbacteriaceae</taxon>
        <taxon>Leifsonella</taxon>
    </lineage>
</organism>
<dbReference type="CDD" id="cd13585">
    <property type="entry name" value="PBP2_TMBP_like"/>
    <property type="match status" value="1"/>
</dbReference>
<dbReference type="PANTHER" id="PTHR43649">
    <property type="entry name" value="ARABINOSE-BINDING PROTEIN-RELATED"/>
    <property type="match status" value="1"/>
</dbReference>
<dbReference type="PANTHER" id="PTHR43649:SF14">
    <property type="entry name" value="BLR3389 PROTEIN"/>
    <property type="match status" value="1"/>
</dbReference>
<dbReference type="Pfam" id="PF01547">
    <property type="entry name" value="SBP_bac_1"/>
    <property type="match status" value="1"/>
</dbReference>
<keyword evidence="1" id="KW-0732">Signal</keyword>
<proteinExistence type="predicted"/>
<keyword evidence="3" id="KW-1185">Reference proteome</keyword>
<accession>A0ABP7F4W1</accession>
<dbReference type="RefSeq" id="WP_344753234.1">
    <property type="nucleotide sequence ID" value="NZ_BAABAE010000001.1"/>
</dbReference>
<name>A0ABP7F4W1_9MICO</name>
<gene>
    <name evidence="2" type="ORF">GCM10022239_04450</name>
</gene>
<evidence type="ECO:0000313" key="2">
    <source>
        <dbReference type="EMBL" id="GAA3730962.1"/>
    </source>
</evidence>
<evidence type="ECO:0000313" key="3">
    <source>
        <dbReference type="Proteomes" id="UP001501004"/>
    </source>
</evidence>
<sequence length="421" mass="44412">MTQRMKTTIAAIAAAAVALSIAGCTPGGGGDDNVLRVAMGSPGEAQIRVWDDVAAQFMKDHPDMKVEMNYQDDDLYQTIGLPNLLNGRNAPDIYFEWAGSRLQQRVDDGFAADLTDAVKDGPIAGLFDDSVFDSVTLDGKIVMVPHSADVTNVLWYNKAILADAGVTPPTTWAELLSACDTLSAKGIIPIASGNKDLWAAGNWLAHLASRVVGEDVYEQTLSGNAKFSTPEWEKALGYVKELADHKCVNDSANAIDDNEGAQLFFQGKAAMHAIGSWLVSWAIDEAPDLDFDYVNLPAMPDGAGDQGSVIGVVTGYVVNAKSTKQDAAAEFLALLNSDENVQAFIAAELTPMAKSAAAGQDIDSRSASLNNLLTTAPAIVLPPDTGYDLEMANALYSALAEVLGGQKSPSDALAGIDQKLG</sequence>
<protein>
    <submittedName>
        <fullName evidence="2">Extracellular solute-binding protein</fullName>
    </submittedName>
</protein>
<dbReference type="InterPro" id="IPR006059">
    <property type="entry name" value="SBP"/>
</dbReference>
<dbReference type="EMBL" id="BAABAE010000001">
    <property type="protein sequence ID" value="GAA3730962.1"/>
    <property type="molecule type" value="Genomic_DNA"/>
</dbReference>
<dbReference type="Proteomes" id="UP001501004">
    <property type="component" value="Unassembled WGS sequence"/>
</dbReference>
<feature type="chain" id="PRO_5045038368" evidence="1">
    <location>
        <begin position="23"/>
        <end position="421"/>
    </location>
</feature>
<dbReference type="Gene3D" id="3.40.190.10">
    <property type="entry name" value="Periplasmic binding protein-like II"/>
    <property type="match status" value="2"/>
</dbReference>
<evidence type="ECO:0000256" key="1">
    <source>
        <dbReference type="SAM" id="SignalP"/>
    </source>
</evidence>
<dbReference type="SUPFAM" id="SSF53850">
    <property type="entry name" value="Periplasmic binding protein-like II"/>
    <property type="match status" value="1"/>
</dbReference>
<comment type="caution">
    <text evidence="2">The sequence shown here is derived from an EMBL/GenBank/DDBJ whole genome shotgun (WGS) entry which is preliminary data.</text>
</comment>